<proteinExistence type="predicted"/>
<reference evidence="1" key="1">
    <citation type="journal article" date="2013" name="J. Plant Res.">
        <title>Effect of fungi and light on seed germination of three Opuntia species from semiarid lands of central Mexico.</title>
        <authorList>
            <person name="Delgado-Sanchez P."/>
            <person name="Jimenez-Bremont J.F."/>
            <person name="Guerrero-Gonzalez Mde L."/>
            <person name="Flores J."/>
        </authorList>
    </citation>
    <scope>NUCLEOTIDE SEQUENCE</scope>
    <source>
        <tissue evidence="1">Cladode</tissue>
    </source>
</reference>
<name>A0A7C9EWI7_OPUST</name>
<dbReference type="AlphaFoldDB" id="A0A7C9EWI7"/>
<evidence type="ECO:0000313" key="1">
    <source>
        <dbReference type="EMBL" id="MBA4679562.1"/>
    </source>
</evidence>
<dbReference type="EMBL" id="GISG01283835">
    <property type="protein sequence ID" value="MBA4679562.1"/>
    <property type="molecule type" value="Transcribed_RNA"/>
</dbReference>
<organism evidence="1">
    <name type="scientific">Opuntia streptacantha</name>
    <name type="common">Prickly pear cactus</name>
    <name type="synonym">Opuntia cardona</name>
    <dbReference type="NCBI Taxonomy" id="393608"/>
    <lineage>
        <taxon>Eukaryota</taxon>
        <taxon>Viridiplantae</taxon>
        <taxon>Streptophyta</taxon>
        <taxon>Embryophyta</taxon>
        <taxon>Tracheophyta</taxon>
        <taxon>Spermatophyta</taxon>
        <taxon>Magnoliopsida</taxon>
        <taxon>eudicotyledons</taxon>
        <taxon>Gunneridae</taxon>
        <taxon>Pentapetalae</taxon>
        <taxon>Caryophyllales</taxon>
        <taxon>Cactineae</taxon>
        <taxon>Cactaceae</taxon>
        <taxon>Opuntioideae</taxon>
        <taxon>Opuntia</taxon>
    </lineage>
</organism>
<reference evidence="1" key="2">
    <citation type="submission" date="2020-07" db="EMBL/GenBank/DDBJ databases">
        <authorList>
            <person name="Vera ALvarez R."/>
            <person name="Arias-Moreno D.M."/>
            <person name="Jimenez-Jacinto V."/>
            <person name="Jimenez-Bremont J.F."/>
            <person name="Swaminathan K."/>
            <person name="Moose S.P."/>
            <person name="Guerrero-Gonzalez M.L."/>
            <person name="Marino-Ramirez L."/>
            <person name="Landsman D."/>
            <person name="Rodriguez-Kessler M."/>
            <person name="Delgado-Sanchez P."/>
        </authorList>
    </citation>
    <scope>NUCLEOTIDE SEQUENCE</scope>
    <source>
        <tissue evidence="1">Cladode</tissue>
    </source>
</reference>
<sequence length="152" mass="16144">MLLRKIDHSSLDKFMPLGEGICFPSLHKSSLIDTTVLSPDPLTATSLLFDSLQITRQQSPAIGLCLASGAITGFLSSSSPASFSFAAELNDESLTFPSPNFSLTIANASRIFMSHDFSISSPASPILRCISSTGTAASPPENAVMTWRMTSL</sequence>
<accession>A0A7C9EWI7</accession>
<protein>
    <submittedName>
        <fullName evidence="1">Uncharacterized protein</fullName>
    </submittedName>
</protein>